<evidence type="ECO:0000313" key="3">
    <source>
        <dbReference type="EMBL" id="CBZ53413.1"/>
    </source>
</evidence>
<keyword evidence="1" id="KW-1133">Transmembrane helix</keyword>
<feature type="transmembrane region" description="Helical" evidence="1">
    <location>
        <begin position="191"/>
        <end position="214"/>
    </location>
</feature>
<dbReference type="OrthoDB" id="330659at2759"/>
<dbReference type="VEuPathDB" id="ToxoDB:NCLIV_032000"/>
<dbReference type="EMBL" id="FR823390">
    <property type="protein sequence ID" value="CBZ53413.1"/>
    <property type="molecule type" value="Genomic_DNA"/>
</dbReference>
<evidence type="ECO:0000313" key="5">
    <source>
        <dbReference type="Proteomes" id="UP000007494"/>
    </source>
</evidence>
<reference evidence="5" key="3">
    <citation type="journal article" date="2012" name="PLoS Pathog.">
        <title>Comparative genomics of the apicomplexan parasites Toxoplasma gondii and Neospora caninum: Coccidia differing in host range and transmission strategy.</title>
        <authorList>
            <person name="Reid A.J."/>
            <person name="Vermont S.J."/>
            <person name="Cotton J.A."/>
            <person name="Harris D."/>
            <person name="Hill-Cawthorne G.A."/>
            <person name="Konen-Waisman S."/>
            <person name="Latham S.M."/>
            <person name="Mourier T."/>
            <person name="Norton R."/>
            <person name="Quail M.A."/>
            <person name="Sanders M."/>
            <person name="Shanmugam D."/>
            <person name="Sohal A."/>
            <person name="Wasmuth J.D."/>
            <person name="Brunk B."/>
            <person name="Grigg M.E."/>
            <person name="Howard J.C."/>
            <person name="Parkinson J."/>
            <person name="Roos D.S."/>
            <person name="Trees A.J."/>
            <person name="Berriman M."/>
            <person name="Pain A."/>
            <person name="Wastling J.M."/>
        </authorList>
    </citation>
    <scope>NUCLEOTIDE SEQUENCE [LARGE SCALE GENOMIC DNA]</scope>
    <source>
        <strain evidence="5">Liverpool</strain>
    </source>
</reference>
<keyword evidence="1" id="KW-0812">Transmembrane</keyword>
<keyword evidence="1" id="KW-0472">Membrane</keyword>
<dbReference type="Proteomes" id="UP000007494">
    <property type="component" value="Chromosome VIII"/>
</dbReference>
<gene>
    <name evidence="4" type="ORF">BN1204_032000</name>
    <name evidence="3" type="ORF">NCLIV_032000</name>
</gene>
<evidence type="ECO:0008006" key="6">
    <source>
        <dbReference type="Google" id="ProtNLM"/>
    </source>
</evidence>
<feature type="signal peptide" evidence="2">
    <location>
        <begin position="1"/>
        <end position="22"/>
    </location>
</feature>
<evidence type="ECO:0000256" key="2">
    <source>
        <dbReference type="SAM" id="SignalP"/>
    </source>
</evidence>
<reference evidence="3" key="2">
    <citation type="submission" date="2011-03" db="EMBL/GenBank/DDBJ databases">
        <title>Comparative genomics and transcriptomics of Neospora caninum and Toxoplasma gondii.</title>
        <authorList>
            <person name="Reid A.J."/>
            <person name="Sohal A."/>
            <person name="Harris D."/>
            <person name="Quail M."/>
            <person name="Sanders M."/>
            <person name="Berriman M."/>
            <person name="Wastling J.M."/>
            <person name="Pain A."/>
        </authorList>
    </citation>
    <scope>NUCLEOTIDE SEQUENCE</scope>
    <source>
        <strain evidence="3">Liverpool</strain>
    </source>
</reference>
<evidence type="ECO:0000256" key="1">
    <source>
        <dbReference type="SAM" id="Phobius"/>
    </source>
</evidence>
<dbReference type="AlphaFoldDB" id="F0VI52"/>
<keyword evidence="2" id="KW-0732">Signal</keyword>
<reference evidence="4" key="4">
    <citation type="journal article" date="2015" name="PLoS ONE">
        <title>Comprehensive Evaluation of Toxoplasma gondii VEG and Neospora caninum LIV Genomes with Tachyzoite Stage Transcriptome and Proteome Defines Novel Transcript Features.</title>
        <authorList>
            <person name="Ramaprasad A."/>
            <person name="Mourier T."/>
            <person name="Naeem R."/>
            <person name="Malas T.B."/>
            <person name="Moussa E."/>
            <person name="Panigrahi A."/>
            <person name="Vermont S.J."/>
            <person name="Otto T.D."/>
            <person name="Wastling J."/>
            <person name="Pain A."/>
        </authorList>
    </citation>
    <scope>NUCLEOTIDE SEQUENCE</scope>
    <source>
        <strain evidence="4">Liverpool</strain>
    </source>
</reference>
<name>F0VI52_NEOCL</name>
<sequence>MRTLLWGLAAGVPWFFIAGVVGESRGGRATDGNGEGSPSVGLNHTRSEAEVQSAVVSLDAHESQSAEVDEDEGPYSVAQRFRLMVVADHLKDGIACEKEVVLQAADISGLRIGGPRPSFNGGLLPLVGLPFLAAAGLKNHILGVKGAEHDMQLPGESTLTPYDIVDGAVDTRSQLVDPDELAEVPTWKSKAFIGSAVALASAIIAGFASSWWAAKRERSRRGLLGSGRTVVWDVSDCILLVDVGQAQAQKAIFGTFVRGSARLVVDHRRQRGRLLYEERPPLVGHLVSRLRGKNLARFEDFQLSTPDCYFRPDFDPHTPAKPIEVRDKRRGGVMSLPQTAGDLFFRELLDSKGKRTEGLALHFVRNPGWVSSTETASLTAASRAIATDLDFTLLMRQAASESVECLGSEETGSGGRPVCWRPLPEAGSLFLWQEEVTGEKCTVVAAFRGSVSYSVRANFATQELSIGSDASVYGSMVTVRRVLSKCLLLERNPPHHGVAVQKASIPCHDTSAAPCGSILVGQETEEEGDDGYNLEASLKKAVEVAYVASPGEEELDLVGASAARQRDYRVRTEASKASNSVLEFFTVFTVHFQRKPADWPVLFEMRKKGAARTRV</sequence>
<reference evidence="3" key="1">
    <citation type="submission" date="2011-02" db="EMBL/GenBank/DDBJ databases">
        <authorList>
            <person name="Aslett M."/>
        </authorList>
    </citation>
    <scope>NUCLEOTIDE SEQUENCE</scope>
    <source>
        <strain evidence="3">Liverpool</strain>
    </source>
</reference>
<proteinExistence type="predicted"/>
<accession>F0VI52</accession>
<protein>
    <recommendedName>
        <fullName evidence="6">Transmembrane protein</fullName>
    </recommendedName>
</protein>
<dbReference type="eggNOG" id="ENOG502QYG5">
    <property type="taxonomic scope" value="Eukaryota"/>
</dbReference>
<dbReference type="GeneID" id="13442587"/>
<organism evidence="3 5">
    <name type="scientific">Neospora caninum (strain Liverpool)</name>
    <dbReference type="NCBI Taxonomy" id="572307"/>
    <lineage>
        <taxon>Eukaryota</taxon>
        <taxon>Sar</taxon>
        <taxon>Alveolata</taxon>
        <taxon>Apicomplexa</taxon>
        <taxon>Conoidasida</taxon>
        <taxon>Coccidia</taxon>
        <taxon>Eucoccidiorida</taxon>
        <taxon>Eimeriorina</taxon>
        <taxon>Sarcocystidae</taxon>
        <taxon>Neospora</taxon>
    </lineage>
</organism>
<dbReference type="EMBL" id="LN714483">
    <property type="protein sequence ID" value="CEL67400.1"/>
    <property type="molecule type" value="Genomic_DNA"/>
</dbReference>
<dbReference type="RefSeq" id="XP_003883445.1">
    <property type="nucleotide sequence ID" value="XM_003883396.1"/>
</dbReference>
<dbReference type="OMA" id="KASIPCH"/>
<dbReference type="InParanoid" id="F0VI52"/>
<keyword evidence="5" id="KW-1185">Reference proteome</keyword>
<evidence type="ECO:0000313" key="4">
    <source>
        <dbReference type="EMBL" id="CEL67400.1"/>
    </source>
</evidence>
<feature type="chain" id="PRO_5007655150" description="Transmembrane protein" evidence="2">
    <location>
        <begin position="23"/>
        <end position="615"/>
    </location>
</feature>